<evidence type="ECO:0000256" key="4">
    <source>
        <dbReference type="ARBA" id="ARBA00022982"/>
    </source>
</evidence>
<dbReference type="Pfam" id="PF13442">
    <property type="entry name" value="Cytochrome_CBB3"/>
    <property type="match status" value="1"/>
</dbReference>
<evidence type="ECO:0000256" key="2">
    <source>
        <dbReference type="ARBA" id="ARBA00022617"/>
    </source>
</evidence>
<dbReference type="InterPro" id="IPR036909">
    <property type="entry name" value="Cyt_c-like_dom_sf"/>
</dbReference>
<keyword evidence="2 6" id="KW-0349">Heme</keyword>
<keyword evidence="5 6" id="KW-0408">Iron</keyword>
<accession>A0A1K1S1G0</accession>
<dbReference type="GO" id="GO:0009055">
    <property type="term" value="F:electron transfer activity"/>
    <property type="evidence" value="ECO:0007669"/>
    <property type="project" value="InterPro"/>
</dbReference>
<keyword evidence="3 6" id="KW-0479">Metal-binding</keyword>
<evidence type="ECO:0000256" key="5">
    <source>
        <dbReference type="ARBA" id="ARBA00023004"/>
    </source>
</evidence>
<dbReference type="STRING" id="1150368.SAMN02927921_04286"/>
<dbReference type="SUPFAM" id="SSF50998">
    <property type="entry name" value="Quinoprotein alcohol dehydrogenase-like"/>
    <property type="match status" value="1"/>
</dbReference>
<dbReference type="PROSITE" id="PS51007">
    <property type="entry name" value="CYTC"/>
    <property type="match status" value="1"/>
</dbReference>
<keyword evidence="1" id="KW-0813">Transport</keyword>
<dbReference type="SUPFAM" id="SSF46626">
    <property type="entry name" value="Cytochrome c"/>
    <property type="match status" value="1"/>
</dbReference>
<keyword evidence="4" id="KW-0249">Electron transport</keyword>
<evidence type="ECO:0000313" key="8">
    <source>
        <dbReference type="EMBL" id="SFW77994.1"/>
    </source>
</evidence>
<dbReference type="RefSeq" id="WP_139276358.1">
    <property type="nucleotide sequence ID" value="NZ_FPJE01000055.1"/>
</dbReference>
<evidence type="ECO:0000256" key="3">
    <source>
        <dbReference type="ARBA" id="ARBA00022723"/>
    </source>
</evidence>
<dbReference type="Pfam" id="PF01011">
    <property type="entry name" value="PQQ"/>
    <property type="match status" value="2"/>
</dbReference>
<reference evidence="8 9" key="1">
    <citation type="submission" date="2016-11" db="EMBL/GenBank/DDBJ databases">
        <authorList>
            <person name="Jaros S."/>
            <person name="Januszkiewicz K."/>
            <person name="Wedrychowicz H."/>
        </authorList>
    </citation>
    <scope>NUCLEOTIDE SEQUENCE [LARGE SCALE GENOMIC DNA]</scope>
    <source>
        <strain evidence="8 9">CGMCC 1.12145</strain>
    </source>
</reference>
<proteinExistence type="predicted"/>
<dbReference type="GO" id="GO:0046872">
    <property type="term" value="F:metal ion binding"/>
    <property type="evidence" value="ECO:0007669"/>
    <property type="project" value="UniProtKB-KW"/>
</dbReference>
<dbReference type="GO" id="GO:0020037">
    <property type="term" value="F:heme binding"/>
    <property type="evidence" value="ECO:0007669"/>
    <property type="project" value="InterPro"/>
</dbReference>
<dbReference type="InterPro" id="IPR009056">
    <property type="entry name" value="Cyt_c-like_dom"/>
</dbReference>
<gene>
    <name evidence="8" type="ORF">SAMN02927921_04286</name>
</gene>
<feature type="domain" description="Cytochrome c" evidence="7">
    <location>
        <begin position="112"/>
        <end position="187"/>
    </location>
</feature>
<dbReference type="InterPro" id="IPR011047">
    <property type="entry name" value="Quinoprotein_ADH-like_sf"/>
</dbReference>
<dbReference type="Gene3D" id="1.10.760.10">
    <property type="entry name" value="Cytochrome c-like domain"/>
    <property type="match status" value="1"/>
</dbReference>
<dbReference type="InterPro" id="IPR018391">
    <property type="entry name" value="PQQ_b-propeller_rpt"/>
</dbReference>
<keyword evidence="9" id="KW-1185">Reference proteome</keyword>
<dbReference type="Proteomes" id="UP000182248">
    <property type="component" value="Unassembled WGS sequence"/>
</dbReference>
<dbReference type="EMBL" id="FPJE01000055">
    <property type="protein sequence ID" value="SFW77994.1"/>
    <property type="molecule type" value="Genomic_DNA"/>
</dbReference>
<evidence type="ECO:0000256" key="6">
    <source>
        <dbReference type="PROSITE-ProRule" id="PRU00433"/>
    </source>
</evidence>
<dbReference type="AlphaFoldDB" id="A0A1K1S1G0"/>
<evidence type="ECO:0000256" key="1">
    <source>
        <dbReference type="ARBA" id="ARBA00022448"/>
    </source>
</evidence>
<dbReference type="PANTHER" id="PTHR37823">
    <property type="entry name" value="CYTOCHROME C-553-LIKE"/>
    <property type="match status" value="1"/>
</dbReference>
<organism evidence="8 9">
    <name type="scientific">Sinomicrobium oceani</name>
    <dbReference type="NCBI Taxonomy" id="1150368"/>
    <lineage>
        <taxon>Bacteria</taxon>
        <taxon>Pseudomonadati</taxon>
        <taxon>Bacteroidota</taxon>
        <taxon>Flavobacteriia</taxon>
        <taxon>Flavobacteriales</taxon>
        <taxon>Flavobacteriaceae</taxon>
        <taxon>Sinomicrobium</taxon>
    </lineage>
</organism>
<dbReference type="InterPro" id="IPR002372">
    <property type="entry name" value="PQQ_rpt_dom"/>
</dbReference>
<dbReference type="SMART" id="SM00564">
    <property type="entry name" value="PQQ"/>
    <property type="match status" value="1"/>
</dbReference>
<protein>
    <submittedName>
        <fullName evidence="8">PQQ-like domain-containing protein</fullName>
    </submittedName>
</protein>
<name>A0A1K1S1G0_9FLAO</name>
<evidence type="ECO:0000259" key="7">
    <source>
        <dbReference type="PROSITE" id="PS51007"/>
    </source>
</evidence>
<dbReference type="InterPro" id="IPR051811">
    <property type="entry name" value="Cytochrome_c550/c551-like"/>
</dbReference>
<sequence>PVPVKGLPGEHPWPVQKYPVKPQPFSRQVLTEADITDISKEAREYVTRQLESYTFDHKFTPPDEKGTVLFGYSGGAEWGGNAITPGGVLYQNANEEPWILQMTNIDSFRTTGKVPEGQQLYLKNCAMCHGAERKGGGQFPALDALSGKISLEAVHELIKNGSGRMPSFAHLSEAEIRMLGAYILDMPEPRPEKAAHREAFDAGKEKMKQKANSFGFQPQYVVKSWKQLKDHEGYPGIKPPWGTMNAIDLNTGKKLWSVPLGEYEALTARGIPPTGTDNYGGPVVTEGGLVFIAATKDEKIRAFDSETGEIRWQYPLPAAGFATPITYEIDGRQYLVIAAGGGRGLKSGGKYVAFAL</sequence>
<evidence type="ECO:0000313" key="9">
    <source>
        <dbReference type="Proteomes" id="UP000182248"/>
    </source>
</evidence>
<feature type="non-terminal residue" evidence="8">
    <location>
        <position position="1"/>
    </location>
</feature>
<dbReference type="Gene3D" id="2.140.10.10">
    <property type="entry name" value="Quinoprotein alcohol dehydrogenase-like superfamily"/>
    <property type="match status" value="1"/>
</dbReference>
<dbReference type="OrthoDB" id="9794322at2"/>